<keyword evidence="1" id="KW-0175">Coiled coil</keyword>
<dbReference type="AlphaFoldDB" id="A0A853G6M9"/>
<dbReference type="Proteomes" id="UP000559809">
    <property type="component" value="Unassembled WGS sequence"/>
</dbReference>
<dbReference type="EMBL" id="JACCEM010000008">
    <property type="protein sequence ID" value="NYT50630.1"/>
    <property type="molecule type" value="Genomic_DNA"/>
</dbReference>
<name>A0A853G6M9_9BURK</name>
<reference evidence="2 3" key="1">
    <citation type="submission" date="2020-07" db="EMBL/GenBank/DDBJ databases">
        <title>Taxonomic revisions and descriptions of new bacterial species based on genomic comparisons in the high-G+C-content subgroup of the family Alcaligenaceae.</title>
        <authorList>
            <person name="Szabo A."/>
            <person name="Felfoldi T."/>
        </authorList>
    </citation>
    <scope>NUCLEOTIDE SEQUENCE [LARGE SCALE GENOMIC DNA]</scope>
    <source>
        <strain evidence="2 3">LMG 24012</strain>
    </source>
</reference>
<protein>
    <submittedName>
        <fullName evidence="2">Uncharacterized protein</fullName>
    </submittedName>
</protein>
<gene>
    <name evidence="2" type="ORF">H0A72_15025</name>
</gene>
<accession>A0A853G6M9</accession>
<organism evidence="2 3">
    <name type="scientific">Parapusillimonas granuli</name>
    <dbReference type="NCBI Taxonomy" id="380911"/>
    <lineage>
        <taxon>Bacteria</taxon>
        <taxon>Pseudomonadati</taxon>
        <taxon>Pseudomonadota</taxon>
        <taxon>Betaproteobacteria</taxon>
        <taxon>Burkholderiales</taxon>
        <taxon>Alcaligenaceae</taxon>
        <taxon>Parapusillimonas</taxon>
    </lineage>
</organism>
<evidence type="ECO:0000256" key="1">
    <source>
        <dbReference type="SAM" id="Coils"/>
    </source>
</evidence>
<keyword evidence="3" id="KW-1185">Reference proteome</keyword>
<evidence type="ECO:0000313" key="2">
    <source>
        <dbReference type="EMBL" id="NYT50630.1"/>
    </source>
</evidence>
<feature type="coiled-coil region" evidence="1">
    <location>
        <begin position="42"/>
        <end position="140"/>
    </location>
</feature>
<proteinExistence type="predicted"/>
<dbReference type="Gene3D" id="1.10.287.1490">
    <property type="match status" value="1"/>
</dbReference>
<sequence length="168" mass="18646">MKGYDSRPLFPTQIVAGWFTITPMLQDLDFLAARVGQLVQLARQLQAECAAHQARLHTLEQERNALRDELHRRDAEYSSASERMADHEAQLQAVRNEAQAALAAAKSESDALQAQLHAELSRYKTEAEALRGRLSASEADSSRLRGVAAKAREQIDSILMRLPGAPQE</sequence>
<evidence type="ECO:0000313" key="3">
    <source>
        <dbReference type="Proteomes" id="UP000559809"/>
    </source>
</evidence>
<comment type="caution">
    <text evidence="2">The sequence shown here is derived from an EMBL/GenBank/DDBJ whole genome shotgun (WGS) entry which is preliminary data.</text>
</comment>